<dbReference type="EMBL" id="JROO01000029">
    <property type="protein sequence ID" value="KIH98117.1"/>
    <property type="molecule type" value="Genomic_DNA"/>
</dbReference>
<dbReference type="Proteomes" id="UP000031675">
    <property type="component" value="Unassembled WGS sequence"/>
</dbReference>
<reference evidence="2" key="1">
    <citation type="journal article" date="2015" name="Chem. Biol.">
        <title>Structure, bioactivity, and resistance mechanism of streptomonomicin, an unusual lasso Peptide from an understudied halophilic actinomycete.</title>
        <authorList>
            <person name="Metelev M."/>
            <person name="Tietz J.I."/>
            <person name="Melby J.O."/>
            <person name="Blair P.M."/>
            <person name="Zhu L."/>
            <person name="Livnat I."/>
            <person name="Severinov K."/>
            <person name="Mitchell D.A."/>
        </authorList>
    </citation>
    <scope>NUCLEOTIDE SEQUENCE [LARGE SCALE GENOMIC DNA]</scope>
    <source>
        <strain evidence="2">YIM 90003</strain>
    </source>
</reference>
<dbReference type="STRING" id="183763.LP52_15690"/>
<sequence>MRDLATDRDRLYQLDWFHRMLTRERGEGSINPQALDRLARQIADLTAKIAADADRGKDQREDIDDFARDFPDGPPDVAQARSFQPHRVPNGPFYRAADPVVLIQGAGAAALRADAEPLYCTGADAAGAQGELADALGSDQHMGSELQRLLFQSGELEPGKWQQPWTPLYLLWTADYHPVGIAEPDARVLNPDADSEEAGDGKWRFNSRVGRYTRRHTETPRSVRLRGRLPLSPHAVLTLADRTDDLARAHATSAAARTELENLRDSVRGSASGGDLLSQALDGFTDQLLAREAALTRRPRNELAAVLDGAWTHTPLGATIDPSSPDGAAVAQFHPLRSGYALLTELTLVDRHGRSVDLITRDTADRHGSVAVAESMRVSAGSETARNRFQLAPRLPQAARARFDPVAADDDRPLHPQDSASPVCGWVVPDHLNRSLLAHAPDGTLLGELYSTYPEDTAVAWRNRHGTGTGLPDELHPRFRALLTHLLYGRGARLDNLLTLIDDADSTIDPAHPAHGHGGLHAVGRPLALVRANLAIELERPPHVRPTPTNLAASPRNDTALDDRDWPVLLGSPESLDDGLIGYLLDTDADHFFAVQTPGGTRLRPEQQTFTVPAGELRLRATSAGTDTTLSLLVDPRAAVHATTDLLPTAQFPSLHRELTGALPRMEATFRVADLLTADLPFHHDTTALGMPVPTVEPGAWDWLDPLGTPSPILNPGTGPHPGTAPPTVRTGRLRVTFPHVAPTSADGGRTGLSS</sequence>
<evidence type="ECO:0000313" key="1">
    <source>
        <dbReference type="EMBL" id="KIH98117.1"/>
    </source>
</evidence>
<organism evidence="1 2">
    <name type="scientific">Streptomonospora alba</name>
    <dbReference type="NCBI Taxonomy" id="183763"/>
    <lineage>
        <taxon>Bacteria</taxon>
        <taxon>Bacillati</taxon>
        <taxon>Actinomycetota</taxon>
        <taxon>Actinomycetes</taxon>
        <taxon>Streptosporangiales</taxon>
        <taxon>Nocardiopsidaceae</taxon>
        <taxon>Streptomonospora</taxon>
    </lineage>
</organism>
<protein>
    <submittedName>
        <fullName evidence="1">Uncharacterized protein</fullName>
    </submittedName>
</protein>
<proteinExistence type="predicted"/>
<accession>A0A0C2JMM9</accession>
<dbReference type="OrthoDB" id="6091628at2"/>
<dbReference type="RefSeq" id="WP_040274422.1">
    <property type="nucleotide sequence ID" value="NZ_JROO01000029.1"/>
</dbReference>
<gene>
    <name evidence="1" type="ORF">LP52_15690</name>
</gene>
<dbReference type="AlphaFoldDB" id="A0A0C2JMM9"/>
<comment type="caution">
    <text evidence="1">The sequence shown here is derived from an EMBL/GenBank/DDBJ whole genome shotgun (WGS) entry which is preliminary data.</text>
</comment>
<evidence type="ECO:0000313" key="2">
    <source>
        <dbReference type="Proteomes" id="UP000031675"/>
    </source>
</evidence>
<keyword evidence="2" id="KW-1185">Reference proteome</keyword>
<name>A0A0C2JMM9_9ACTN</name>